<feature type="region of interest" description="Disordered" evidence="1">
    <location>
        <begin position="80"/>
        <end position="177"/>
    </location>
</feature>
<evidence type="ECO:0000313" key="3">
    <source>
        <dbReference type="EMBL" id="GFY55096.1"/>
    </source>
</evidence>
<feature type="non-terminal residue" evidence="4">
    <location>
        <position position="1"/>
    </location>
</feature>
<feature type="region of interest" description="Disordered" evidence="1">
    <location>
        <begin position="1"/>
        <end position="33"/>
    </location>
</feature>
<dbReference type="Gene3D" id="3.40.50.300">
    <property type="entry name" value="P-loop containing nucleotide triphosphate hydrolases"/>
    <property type="match status" value="1"/>
</dbReference>
<keyword evidence="5" id="KW-1185">Reference proteome</keyword>
<dbReference type="InterPro" id="IPR041677">
    <property type="entry name" value="DNA2/NAM7_AAA_11"/>
</dbReference>
<gene>
    <name evidence="4" type="primary">AVEN_77924_1</name>
    <name evidence="4" type="ORF">TNIN_202871</name>
    <name evidence="3" type="ORF">TNIN_346211</name>
</gene>
<dbReference type="EMBL" id="BMAV01019795">
    <property type="protein sequence ID" value="GFY73044.1"/>
    <property type="molecule type" value="Genomic_DNA"/>
</dbReference>
<feature type="compositionally biased region" description="Basic and acidic residues" evidence="1">
    <location>
        <begin position="85"/>
        <end position="94"/>
    </location>
</feature>
<dbReference type="AlphaFoldDB" id="A0A8X6YK83"/>
<feature type="compositionally biased region" description="Basic and acidic residues" evidence="1">
    <location>
        <begin position="12"/>
        <end position="33"/>
    </location>
</feature>
<dbReference type="Pfam" id="PF13086">
    <property type="entry name" value="AAA_11"/>
    <property type="match status" value="1"/>
</dbReference>
<dbReference type="OrthoDB" id="6463604at2759"/>
<evidence type="ECO:0000313" key="4">
    <source>
        <dbReference type="EMBL" id="GFY73044.1"/>
    </source>
</evidence>
<dbReference type="Proteomes" id="UP000886998">
    <property type="component" value="Unassembled WGS sequence"/>
</dbReference>
<evidence type="ECO:0000256" key="1">
    <source>
        <dbReference type="SAM" id="MobiDB-lite"/>
    </source>
</evidence>
<reference evidence="4" key="1">
    <citation type="submission" date="2020-08" db="EMBL/GenBank/DDBJ databases">
        <title>Multicomponent nature underlies the extraordinary mechanical properties of spider dragline silk.</title>
        <authorList>
            <person name="Kono N."/>
            <person name="Nakamura H."/>
            <person name="Mori M."/>
            <person name="Yoshida Y."/>
            <person name="Ohtoshi R."/>
            <person name="Malay A.D."/>
            <person name="Moran D.A.P."/>
            <person name="Tomita M."/>
            <person name="Numata K."/>
            <person name="Arakawa K."/>
        </authorList>
    </citation>
    <scope>NUCLEOTIDE SEQUENCE</scope>
</reference>
<name>A0A8X6YK83_9ARAC</name>
<evidence type="ECO:0000313" key="5">
    <source>
        <dbReference type="Proteomes" id="UP000886998"/>
    </source>
</evidence>
<sequence>NVQDLGVSINNLEEKGSNDKKEDEQRIPQYKSRWEKTMERKSLDTSSQIKFSNHLLEDCFPVKLSKSKLNIRKPITHVQPCSQNRTKESLKLKELPSSSNNPPSTLKSIKAKKGKLDSLKSEELPSSCNNPHPTLKSIKTKKEKLPLKKDKEITKSKKKLKSPSKNKSIDDESNLFQRDKITKSKETICSDSGNAEKNSEQSSSSRVYGRIANCGSFLTQSSVNQPPKSKAVVGKKSINKMKNCFKTPDEFNLMVSSPNIEIASTSKIFSNDSKELFYKPNYKTQKRDFLVESSIGANASSENSYNKPKSKNPNEIVTNFSLDITLQSSNNSALFLTPEPVFSPDLSAAVLPKISPKEICLPTNFPLIPNPNDGKEISQIAKRPLLPTPKIGIHHHVMKNEFKLTPPIHHRYSDLNRNYTLGDLNMDISSPVQSSPSLTGSPIDLKMDSSILNSSDAGQLSAVPSAHNLPNRGNHHRLPRSWHSKCVCLPPRSLMASVGSAVFDTINVLLLILEWNVDWLVQQQKNHDPPPISNSVRKVINVYENINDYYNTYFPLMLLETWQRIYMSWTHLNQASPYFCQVTSYAVETHSIKVECQTVFKNSDADRGIFPDEGNIIMIKFGTKEKGGIKILGFVTKVKVEPFNAITDSQNLCYRALKFSSTENLQKLFLTFIGAYTSEDYDLNQLIRIQVLCSVKSTLKQNDALLFLKNSPLYKNILNPLTDGLRMVTVVSRCTDLLKVKDSVSECVRDIVKGILSPHPLPLLTIAKSLPSSDHLLVLPPLIEKIKHSYKTKVLLCTRTTKALTDIGFNLCTGSIKFVIMGKRTDIHQKLRKYLIDELAVKRRTKDSTENSSTNEDSKGELLENTKIDVLKNCDVILSLIRNCHNDLIAKAWVDGNSIAQMCCIIDEANLCTESEILIPLLYGMSKLILIGDPDVPAKVCSKAAANNDYNRSLFHRAYELDLASE</sequence>
<feature type="domain" description="DNA2/NAM7 helicase helicase" evidence="2">
    <location>
        <begin position="847"/>
        <end position="935"/>
    </location>
</feature>
<feature type="compositionally biased region" description="Polar residues" evidence="1">
    <location>
        <begin position="1"/>
        <end position="11"/>
    </location>
</feature>
<accession>A0A8X6YK83</accession>
<comment type="caution">
    <text evidence="4">The sequence shown here is derived from an EMBL/GenBank/DDBJ whole genome shotgun (WGS) entry which is preliminary data.</text>
</comment>
<protein>
    <submittedName>
        <fullName evidence="4">AAA_11 domain-containing protein</fullName>
    </submittedName>
</protein>
<dbReference type="InterPro" id="IPR027417">
    <property type="entry name" value="P-loop_NTPase"/>
</dbReference>
<proteinExistence type="predicted"/>
<feature type="compositionally biased region" description="Low complexity" evidence="1">
    <location>
        <begin position="95"/>
        <end position="104"/>
    </location>
</feature>
<evidence type="ECO:0000259" key="2">
    <source>
        <dbReference type="Pfam" id="PF13086"/>
    </source>
</evidence>
<feature type="compositionally biased region" description="Basic and acidic residues" evidence="1">
    <location>
        <begin position="143"/>
        <end position="155"/>
    </location>
</feature>
<dbReference type="EMBL" id="BMAV01010181">
    <property type="protein sequence ID" value="GFY55096.1"/>
    <property type="molecule type" value="Genomic_DNA"/>
</dbReference>
<organism evidence="4 5">
    <name type="scientific">Trichonephila inaurata madagascariensis</name>
    <dbReference type="NCBI Taxonomy" id="2747483"/>
    <lineage>
        <taxon>Eukaryota</taxon>
        <taxon>Metazoa</taxon>
        <taxon>Ecdysozoa</taxon>
        <taxon>Arthropoda</taxon>
        <taxon>Chelicerata</taxon>
        <taxon>Arachnida</taxon>
        <taxon>Araneae</taxon>
        <taxon>Araneomorphae</taxon>
        <taxon>Entelegynae</taxon>
        <taxon>Araneoidea</taxon>
        <taxon>Nephilidae</taxon>
        <taxon>Trichonephila</taxon>
        <taxon>Trichonephila inaurata</taxon>
    </lineage>
</organism>
<feature type="compositionally biased region" description="Basic and acidic residues" evidence="1">
    <location>
        <begin position="114"/>
        <end position="123"/>
    </location>
</feature>
<dbReference type="GO" id="GO:0004386">
    <property type="term" value="F:helicase activity"/>
    <property type="evidence" value="ECO:0007669"/>
    <property type="project" value="InterPro"/>
</dbReference>